<keyword evidence="4" id="KW-1185">Reference proteome</keyword>
<evidence type="ECO:0000313" key="3">
    <source>
        <dbReference type="EMBL" id="CAK0884785.1"/>
    </source>
</evidence>
<feature type="transmembrane region" description="Helical" evidence="2">
    <location>
        <begin position="284"/>
        <end position="303"/>
    </location>
</feature>
<feature type="region of interest" description="Disordered" evidence="1">
    <location>
        <begin position="311"/>
        <end position="331"/>
    </location>
</feature>
<organism evidence="3 4">
    <name type="scientific">Prorocentrum cordatum</name>
    <dbReference type="NCBI Taxonomy" id="2364126"/>
    <lineage>
        <taxon>Eukaryota</taxon>
        <taxon>Sar</taxon>
        <taxon>Alveolata</taxon>
        <taxon>Dinophyceae</taxon>
        <taxon>Prorocentrales</taxon>
        <taxon>Prorocentraceae</taxon>
        <taxon>Prorocentrum</taxon>
    </lineage>
</organism>
<sequence length="680" mass="71943">APLILTTSFQTIMVAAGPRAAELYSAVVTAVTPAVTAGYEPIVEVGCVMGNAVLFDDGCTQTDSLYIDHITNVKVCVADSVATAEMEFVPSASGTYTRTHGLSVQLLLRRPAAESWEVLVQDTVRPSDFTVNEVNVFGPVEFGLFEPGQHYVRATLVDRASMNDAVEGTCAVPGVARNASSSAAVVQDRHFDNVDVAFEPNSPEGASPVEFVGALAAAIACSISAAVVAGALGADSCPLCSRCRRRAVEADAEAPGGGRREAPQGPGAAAEAARCLRPVQAVRALLLFLVSLLLLGCALLLLFRRRGGPAGGVGEGGEAGGSPRARQVQEVRPGPGPFVITNMWLQEFGSRASGDPRIEQLRTEVRAKTQCAGFVLQVGCQAQSCEEPRGMLRASGALLPRGARVRPAVLPGGSSPSAALAGRAEARGLHEGSARGAFLPAIPSFASGLELGNAAGSAAIVASFLHHLAFLSPAVRGDPAVKCPAMAEIAMKKMLQELMEFYAKYGLRKLLNSFFLAAHFEQLKARSPKELGDDNAVEVQFHGISQVYKLKFKTEDSATEFQRKANMVGISCRDFRDQSVHPLRIRGDLPLHVRQKKRAFSSIYVSVKQLAMKSPPSDASCKLGVNGRKGALQVISDSDVYELVSAKQGSGDQFTFEPNQASLTTWGITPDQIQEALDDL</sequence>
<dbReference type="Proteomes" id="UP001189429">
    <property type="component" value="Unassembled WGS sequence"/>
</dbReference>
<keyword evidence="2" id="KW-1133">Transmembrane helix</keyword>
<evidence type="ECO:0000313" key="4">
    <source>
        <dbReference type="Proteomes" id="UP001189429"/>
    </source>
</evidence>
<feature type="compositionally biased region" description="Gly residues" evidence="1">
    <location>
        <begin position="311"/>
        <end position="320"/>
    </location>
</feature>
<evidence type="ECO:0000256" key="2">
    <source>
        <dbReference type="SAM" id="Phobius"/>
    </source>
</evidence>
<accession>A0ABN9WIN7</accession>
<protein>
    <submittedName>
        <fullName evidence="3">Uncharacterized protein</fullName>
    </submittedName>
</protein>
<proteinExistence type="predicted"/>
<gene>
    <name evidence="3" type="ORF">PCOR1329_LOCUS66585</name>
</gene>
<feature type="non-terminal residue" evidence="3">
    <location>
        <position position="1"/>
    </location>
</feature>
<keyword evidence="2" id="KW-0812">Transmembrane</keyword>
<name>A0ABN9WIN7_9DINO</name>
<comment type="caution">
    <text evidence="3">The sequence shown here is derived from an EMBL/GenBank/DDBJ whole genome shotgun (WGS) entry which is preliminary data.</text>
</comment>
<reference evidence="3" key="1">
    <citation type="submission" date="2023-10" db="EMBL/GenBank/DDBJ databases">
        <authorList>
            <person name="Chen Y."/>
            <person name="Shah S."/>
            <person name="Dougan E. K."/>
            <person name="Thang M."/>
            <person name="Chan C."/>
        </authorList>
    </citation>
    <scope>NUCLEOTIDE SEQUENCE [LARGE SCALE GENOMIC DNA]</scope>
</reference>
<evidence type="ECO:0000256" key="1">
    <source>
        <dbReference type="SAM" id="MobiDB-lite"/>
    </source>
</evidence>
<keyword evidence="2" id="KW-0472">Membrane</keyword>
<dbReference type="EMBL" id="CAUYUJ010018587">
    <property type="protein sequence ID" value="CAK0884785.1"/>
    <property type="molecule type" value="Genomic_DNA"/>
</dbReference>